<dbReference type="EMBL" id="AMZH03011958">
    <property type="protein sequence ID" value="RRT51939.1"/>
    <property type="molecule type" value="Genomic_DNA"/>
</dbReference>
<protein>
    <submittedName>
        <fullName evidence="2">Uncharacterized protein</fullName>
    </submittedName>
</protein>
<organism evidence="2 3">
    <name type="scientific">Ensete ventricosum</name>
    <name type="common">Abyssinian banana</name>
    <name type="synonym">Musa ensete</name>
    <dbReference type="NCBI Taxonomy" id="4639"/>
    <lineage>
        <taxon>Eukaryota</taxon>
        <taxon>Viridiplantae</taxon>
        <taxon>Streptophyta</taxon>
        <taxon>Embryophyta</taxon>
        <taxon>Tracheophyta</taxon>
        <taxon>Spermatophyta</taxon>
        <taxon>Magnoliopsida</taxon>
        <taxon>Liliopsida</taxon>
        <taxon>Zingiberales</taxon>
        <taxon>Musaceae</taxon>
        <taxon>Ensete</taxon>
    </lineage>
</organism>
<accession>A0A426YJK7</accession>
<sequence length="100" mass="10826">MLDHEPARERHTLRIEDRRFDRPGRRRGGTRSALPLMGRGVVLDDAVVVVQPLGVTRQTSIGCQDTGALPLGHLLLDANGIETAGRTLIPRGSLLTSSAH</sequence>
<dbReference type="AlphaFoldDB" id="A0A426YJK7"/>
<name>A0A426YJK7_ENSVE</name>
<feature type="region of interest" description="Disordered" evidence="1">
    <location>
        <begin position="1"/>
        <end position="33"/>
    </location>
</feature>
<evidence type="ECO:0000256" key="1">
    <source>
        <dbReference type="SAM" id="MobiDB-lite"/>
    </source>
</evidence>
<proteinExistence type="predicted"/>
<gene>
    <name evidence="2" type="ORF">B296_00019455</name>
</gene>
<reference evidence="2 3" key="1">
    <citation type="journal article" date="2014" name="Agronomy (Basel)">
        <title>A Draft Genome Sequence for Ensete ventricosum, the Drought-Tolerant Tree Against Hunger.</title>
        <authorList>
            <person name="Harrison J."/>
            <person name="Moore K.A."/>
            <person name="Paszkiewicz K."/>
            <person name="Jones T."/>
            <person name="Grant M."/>
            <person name="Ambacheew D."/>
            <person name="Muzemil S."/>
            <person name="Studholme D.J."/>
        </authorList>
    </citation>
    <scope>NUCLEOTIDE SEQUENCE [LARGE SCALE GENOMIC DNA]</scope>
</reference>
<feature type="compositionally biased region" description="Basic and acidic residues" evidence="1">
    <location>
        <begin position="1"/>
        <end position="23"/>
    </location>
</feature>
<comment type="caution">
    <text evidence="2">The sequence shown here is derived from an EMBL/GenBank/DDBJ whole genome shotgun (WGS) entry which is preliminary data.</text>
</comment>
<dbReference type="Proteomes" id="UP000287651">
    <property type="component" value="Unassembled WGS sequence"/>
</dbReference>
<evidence type="ECO:0000313" key="3">
    <source>
        <dbReference type="Proteomes" id="UP000287651"/>
    </source>
</evidence>
<evidence type="ECO:0000313" key="2">
    <source>
        <dbReference type="EMBL" id="RRT51939.1"/>
    </source>
</evidence>